<dbReference type="InterPro" id="IPR000873">
    <property type="entry name" value="AMP-dep_synth/lig_dom"/>
</dbReference>
<accession>A0A6N9YMF0</accession>
<dbReference type="InterPro" id="IPR042099">
    <property type="entry name" value="ANL_N_sf"/>
</dbReference>
<dbReference type="Gene3D" id="3.40.50.12780">
    <property type="entry name" value="N-terminal domain of ligase-like"/>
    <property type="match status" value="1"/>
</dbReference>
<name>A0A6N9YMF0_9ACTN</name>
<evidence type="ECO:0000313" key="7">
    <source>
        <dbReference type="Proteomes" id="UP000469185"/>
    </source>
</evidence>
<evidence type="ECO:0000313" key="6">
    <source>
        <dbReference type="EMBL" id="NED96117.1"/>
    </source>
</evidence>
<feature type="region of interest" description="Disordered" evidence="3">
    <location>
        <begin position="450"/>
        <end position="472"/>
    </location>
</feature>
<dbReference type="EMBL" id="JAAGOB010000006">
    <property type="protein sequence ID" value="NED96117.1"/>
    <property type="molecule type" value="Genomic_DNA"/>
</dbReference>
<dbReference type="InterPro" id="IPR025110">
    <property type="entry name" value="AMP-bd_C"/>
</dbReference>
<feature type="domain" description="AMP-binding enzyme C-terminal" evidence="5">
    <location>
        <begin position="369"/>
        <end position="442"/>
    </location>
</feature>
<dbReference type="SUPFAM" id="SSF56801">
    <property type="entry name" value="Acetyl-CoA synthetase-like"/>
    <property type="match status" value="1"/>
</dbReference>
<dbReference type="Proteomes" id="UP000469185">
    <property type="component" value="Unassembled WGS sequence"/>
</dbReference>
<proteinExistence type="inferred from homology"/>
<sequence length="472" mass="49495">MPVARDVLAHAAQRPDRVAVRAIGHARTYAELAADIDDAAGRMWATGVRPGQVVAVDFAEPADMLAAILAADLIGAVPLVCDPAWSAGHRDDVLETIRPDHHVHVASGETSAYQPWPARPDDLAWAGFSSGSTGRPRAVVRTRGSWTGSYPAAQKLAGMTPDDRILVPGPLVSSLFCFAALHGLALGAEVIVTGRWRPGVVREFLAGVDIVHAVPHMLDQMLTALESSGDGSRPAPHRIRTALVSGAALLPGLRERAAALGIALVAYYGAVELSFVAADTDGTGLRPFDGVEIDLRRADGDDTVGEVWVRSPWIASRYLGGASGPFRRDDAGWASVGDLAAVGADTLRLRGRGDGAVITGGSTVVPEDVESVLVAVPGVRGVVVTGTPHGRLGAVVTAVIETGDPPVSRRLLEEAARSHLSAAQRPRRWLVVENLPRTAVGKPARAAISEGLRTGTLRTRPLGPGAHEDTYE</sequence>
<dbReference type="PANTHER" id="PTHR43201:SF5">
    <property type="entry name" value="MEDIUM-CHAIN ACYL-COA LIGASE ACSF2, MITOCHONDRIAL"/>
    <property type="match status" value="1"/>
</dbReference>
<evidence type="ECO:0000256" key="1">
    <source>
        <dbReference type="ARBA" id="ARBA00006432"/>
    </source>
</evidence>
<dbReference type="PANTHER" id="PTHR43201">
    <property type="entry name" value="ACYL-COA SYNTHETASE"/>
    <property type="match status" value="1"/>
</dbReference>
<dbReference type="GO" id="GO:0031956">
    <property type="term" value="F:medium-chain fatty acid-CoA ligase activity"/>
    <property type="evidence" value="ECO:0007669"/>
    <property type="project" value="TreeGrafter"/>
</dbReference>
<comment type="similarity">
    <text evidence="1">Belongs to the ATP-dependent AMP-binding enzyme family.</text>
</comment>
<dbReference type="Pfam" id="PF13193">
    <property type="entry name" value="AMP-binding_C"/>
    <property type="match status" value="1"/>
</dbReference>
<dbReference type="Gene3D" id="3.30.300.30">
    <property type="match status" value="1"/>
</dbReference>
<protein>
    <submittedName>
        <fullName evidence="6">AMP-binding protein</fullName>
    </submittedName>
</protein>
<keyword evidence="2" id="KW-0436">Ligase</keyword>
<evidence type="ECO:0000256" key="2">
    <source>
        <dbReference type="ARBA" id="ARBA00022598"/>
    </source>
</evidence>
<gene>
    <name evidence="6" type="ORF">G1H11_12440</name>
</gene>
<keyword evidence="7" id="KW-1185">Reference proteome</keyword>
<evidence type="ECO:0000259" key="5">
    <source>
        <dbReference type="Pfam" id="PF13193"/>
    </source>
</evidence>
<evidence type="ECO:0000259" key="4">
    <source>
        <dbReference type="Pfam" id="PF00501"/>
    </source>
</evidence>
<dbReference type="InterPro" id="IPR045851">
    <property type="entry name" value="AMP-bd_C_sf"/>
</dbReference>
<dbReference type="RefSeq" id="WP_163818909.1">
    <property type="nucleotide sequence ID" value="NZ_JAAGOB010000006.1"/>
</dbReference>
<dbReference type="Pfam" id="PF00501">
    <property type="entry name" value="AMP-binding"/>
    <property type="match status" value="1"/>
</dbReference>
<dbReference type="AlphaFoldDB" id="A0A6N9YMF0"/>
<feature type="domain" description="AMP-dependent synthetase/ligase" evidence="4">
    <location>
        <begin position="10"/>
        <end position="319"/>
    </location>
</feature>
<reference evidence="6 7" key="1">
    <citation type="submission" date="2020-02" db="EMBL/GenBank/DDBJ databases">
        <authorList>
            <person name="Li X.-J."/>
            <person name="Feng X.-M."/>
        </authorList>
    </citation>
    <scope>NUCLEOTIDE SEQUENCE [LARGE SCALE GENOMIC DNA]</scope>
    <source>
        <strain evidence="6 7">CGMCC 4.7225</strain>
    </source>
</reference>
<dbReference type="GO" id="GO:0006631">
    <property type="term" value="P:fatty acid metabolic process"/>
    <property type="evidence" value="ECO:0007669"/>
    <property type="project" value="TreeGrafter"/>
</dbReference>
<comment type="caution">
    <text evidence="6">The sequence shown here is derived from an EMBL/GenBank/DDBJ whole genome shotgun (WGS) entry which is preliminary data.</text>
</comment>
<evidence type="ECO:0000256" key="3">
    <source>
        <dbReference type="SAM" id="MobiDB-lite"/>
    </source>
</evidence>
<organism evidence="6 7">
    <name type="scientific">Phytoactinopolyspora alkaliphila</name>
    <dbReference type="NCBI Taxonomy" id="1783498"/>
    <lineage>
        <taxon>Bacteria</taxon>
        <taxon>Bacillati</taxon>
        <taxon>Actinomycetota</taxon>
        <taxon>Actinomycetes</taxon>
        <taxon>Jiangellales</taxon>
        <taxon>Jiangellaceae</taxon>
        <taxon>Phytoactinopolyspora</taxon>
    </lineage>
</organism>